<dbReference type="InterPro" id="IPR005829">
    <property type="entry name" value="Sugar_transporter_CS"/>
</dbReference>
<dbReference type="EMBL" id="CAEZZK010000144">
    <property type="protein sequence ID" value="CAB4763003.1"/>
    <property type="molecule type" value="Genomic_DNA"/>
</dbReference>
<dbReference type="PANTHER" id="PTHR23513">
    <property type="entry name" value="INTEGRAL MEMBRANE EFFLUX PROTEIN-RELATED"/>
    <property type="match status" value="1"/>
</dbReference>
<evidence type="ECO:0000256" key="4">
    <source>
        <dbReference type="ARBA" id="ARBA00022692"/>
    </source>
</evidence>
<accession>A0A6J6GHP2</accession>
<keyword evidence="3" id="KW-1003">Cell membrane</keyword>
<feature type="transmembrane region" description="Helical" evidence="9">
    <location>
        <begin position="143"/>
        <end position="163"/>
    </location>
</feature>
<dbReference type="PANTHER" id="PTHR23513:SF9">
    <property type="entry name" value="ENTEROBACTIN EXPORTER ENTS"/>
    <property type="match status" value="1"/>
</dbReference>
<dbReference type="GO" id="GO:0022857">
    <property type="term" value="F:transmembrane transporter activity"/>
    <property type="evidence" value="ECO:0007669"/>
    <property type="project" value="InterPro"/>
</dbReference>
<dbReference type="EMBL" id="CAEZUN010000064">
    <property type="protein sequence ID" value="CAB4600766.1"/>
    <property type="molecule type" value="Genomic_DNA"/>
</dbReference>
<evidence type="ECO:0000256" key="1">
    <source>
        <dbReference type="ARBA" id="ARBA00004651"/>
    </source>
</evidence>
<evidence type="ECO:0000256" key="9">
    <source>
        <dbReference type="SAM" id="Phobius"/>
    </source>
</evidence>
<feature type="transmembrane region" description="Helical" evidence="9">
    <location>
        <begin position="39"/>
        <end position="60"/>
    </location>
</feature>
<evidence type="ECO:0000256" key="3">
    <source>
        <dbReference type="ARBA" id="ARBA00022475"/>
    </source>
</evidence>
<protein>
    <recommendedName>
        <fullName evidence="8">Multidrug efflux pump Tap</fullName>
    </recommendedName>
</protein>
<reference evidence="11" key="1">
    <citation type="submission" date="2020-05" db="EMBL/GenBank/DDBJ databases">
        <authorList>
            <person name="Chiriac C."/>
            <person name="Salcher M."/>
            <person name="Ghai R."/>
            <person name="Kavagutti S V."/>
        </authorList>
    </citation>
    <scope>NUCLEOTIDE SEQUENCE</scope>
</reference>
<evidence type="ECO:0000256" key="7">
    <source>
        <dbReference type="ARBA" id="ARBA00038075"/>
    </source>
</evidence>
<feature type="transmembrane region" description="Helical" evidence="9">
    <location>
        <begin position="221"/>
        <end position="239"/>
    </location>
</feature>
<dbReference type="CDD" id="cd06173">
    <property type="entry name" value="MFS_MefA_like"/>
    <property type="match status" value="1"/>
</dbReference>
<keyword evidence="2" id="KW-0813">Transport</keyword>
<feature type="transmembrane region" description="Helical" evidence="9">
    <location>
        <begin position="350"/>
        <end position="371"/>
    </location>
</feature>
<dbReference type="InterPro" id="IPR036259">
    <property type="entry name" value="MFS_trans_sf"/>
</dbReference>
<feature type="transmembrane region" description="Helical" evidence="9">
    <location>
        <begin position="310"/>
        <end position="329"/>
    </location>
</feature>
<sequence length="411" mass="43828">MKRSLPFILLQTSNIASGIGNGIVMITVPWLVLELTGSPSAAGLLGAVASLPGIVVSPFLGTMIDRIGRRKVSIYADVLSAISVLLFVLVDRVSELTYIWVVLIAVLGAVFDPAGFTARKSLIPNAAIASSISLESANSRHEGFFAVGWAIGPAIGATLIKFVGPVDALFATSFLFFVASVSVMLMRVVDTTSETHDQNLPSESFWQATIAGFRALHADRALFSLTIIFMFTSAVYMPIEMVILPVHFERLNNASGLGATMTALAAGMVLGAFGFAAIARRFSRYAILRGVMIGVTFAVVPMVWLPPTFVFVLAGFLMGAIWGPFNPLWNTLIQSRVPAEMQGRVYGVQMSALYAAPPIGQVVVGLAIEGFGLQQTFAVIAVLFVAVALLTMSLPALRNLSHDSKQISVDN</sequence>
<evidence type="ECO:0000259" key="10">
    <source>
        <dbReference type="PROSITE" id="PS50850"/>
    </source>
</evidence>
<keyword evidence="4 9" id="KW-0812">Transmembrane</keyword>
<dbReference type="AlphaFoldDB" id="A0A6J6GHP2"/>
<feature type="domain" description="Major facilitator superfamily (MFS) profile" evidence="10">
    <location>
        <begin position="6"/>
        <end position="399"/>
    </location>
</feature>
<evidence type="ECO:0000256" key="2">
    <source>
        <dbReference type="ARBA" id="ARBA00022448"/>
    </source>
</evidence>
<keyword evidence="6 9" id="KW-0472">Membrane</keyword>
<dbReference type="Pfam" id="PF07690">
    <property type="entry name" value="MFS_1"/>
    <property type="match status" value="1"/>
</dbReference>
<evidence type="ECO:0000256" key="6">
    <source>
        <dbReference type="ARBA" id="ARBA00023136"/>
    </source>
</evidence>
<dbReference type="Gene3D" id="1.20.1250.20">
    <property type="entry name" value="MFS general substrate transporter like domains"/>
    <property type="match status" value="1"/>
</dbReference>
<comment type="similarity">
    <text evidence="7">Belongs to the major facilitator superfamily. Drug:H(+) antiporter-3 (DHA3) (TC 2.A.1.21) family.</text>
</comment>
<feature type="transmembrane region" description="Helical" evidence="9">
    <location>
        <begin position="12"/>
        <end position="33"/>
    </location>
</feature>
<name>A0A6J6GHP2_9ZZZZ</name>
<dbReference type="PROSITE" id="PS50850">
    <property type="entry name" value="MFS"/>
    <property type="match status" value="1"/>
</dbReference>
<gene>
    <name evidence="11" type="ORF">UFOPK1826_00644</name>
    <name evidence="12" type="ORF">UFOPK2855_00782</name>
</gene>
<keyword evidence="5 9" id="KW-1133">Transmembrane helix</keyword>
<dbReference type="InterPro" id="IPR020846">
    <property type="entry name" value="MFS_dom"/>
</dbReference>
<dbReference type="SUPFAM" id="SSF103473">
    <property type="entry name" value="MFS general substrate transporter"/>
    <property type="match status" value="1"/>
</dbReference>
<feature type="transmembrane region" description="Helical" evidence="9">
    <location>
        <begin position="377"/>
        <end position="397"/>
    </location>
</feature>
<evidence type="ECO:0000313" key="11">
    <source>
        <dbReference type="EMBL" id="CAB4600766.1"/>
    </source>
</evidence>
<dbReference type="GO" id="GO:0005886">
    <property type="term" value="C:plasma membrane"/>
    <property type="evidence" value="ECO:0007669"/>
    <property type="project" value="UniProtKB-SubCell"/>
</dbReference>
<comment type="subcellular location">
    <subcellularLocation>
        <location evidence="1">Cell membrane</location>
        <topology evidence="1">Multi-pass membrane protein</topology>
    </subcellularLocation>
</comment>
<evidence type="ECO:0000256" key="8">
    <source>
        <dbReference type="ARBA" id="ARBA00040914"/>
    </source>
</evidence>
<dbReference type="PROSITE" id="PS00216">
    <property type="entry name" value="SUGAR_TRANSPORT_1"/>
    <property type="match status" value="1"/>
</dbReference>
<feature type="transmembrane region" description="Helical" evidence="9">
    <location>
        <begin position="96"/>
        <end position="116"/>
    </location>
</feature>
<dbReference type="InterPro" id="IPR011701">
    <property type="entry name" value="MFS"/>
</dbReference>
<feature type="transmembrane region" description="Helical" evidence="9">
    <location>
        <begin position="259"/>
        <end position="279"/>
    </location>
</feature>
<feature type="transmembrane region" description="Helical" evidence="9">
    <location>
        <begin position="72"/>
        <end position="90"/>
    </location>
</feature>
<feature type="transmembrane region" description="Helical" evidence="9">
    <location>
        <begin position="169"/>
        <end position="189"/>
    </location>
</feature>
<evidence type="ECO:0000256" key="5">
    <source>
        <dbReference type="ARBA" id="ARBA00022989"/>
    </source>
</evidence>
<proteinExistence type="inferred from homology"/>
<organism evidence="11">
    <name type="scientific">freshwater metagenome</name>
    <dbReference type="NCBI Taxonomy" id="449393"/>
    <lineage>
        <taxon>unclassified sequences</taxon>
        <taxon>metagenomes</taxon>
        <taxon>ecological metagenomes</taxon>
    </lineage>
</organism>
<feature type="transmembrane region" description="Helical" evidence="9">
    <location>
        <begin position="286"/>
        <end position="304"/>
    </location>
</feature>
<evidence type="ECO:0000313" key="12">
    <source>
        <dbReference type="EMBL" id="CAB4763003.1"/>
    </source>
</evidence>